<proteinExistence type="predicted"/>
<evidence type="ECO:0008006" key="3">
    <source>
        <dbReference type="Google" id="ProtNLM"/>
    </source>
</evidence>
<organism evidence="1 2">
    <name type="scientific">Candidatus Eubacterium faecipullorum</name>
    <dbReference type="NCBI Taxonomy" id="2838571"/>
    <lineage>
        <taxon>Bacteria</taxon>
        <taxon>Bacillati</taxon>
        <taxon>Bacillota</taxon>
        <taxon>Clostridia</taxon>
        <taxon>Eubacteriales</taxon>
        <taxon>Eubacteriaceae</taxon>
        <taxon>Eubacterium</taxon>
    </lineage>
</organism>
<dbReference type="AlphaFoldDB" id="A0A9D1RF02"/>
<sequence>MKKSNLKLSINELTGDYEIKHKGFSWVSDGRRPYIILRQKAGGRYISTYRDLHSALSRKFEYDDTKIVVRLSKYAAFGRILDFTLVLTAEITGADTVEFSLKAENETGCDIRAVYFPAPFNSKKKGVKSYHIDAMRQGFLLPDGYTSNILSTIGFEHYLRKINTGDCYMPFWGRVCDGHGFCAIAETPYDACMFSSAGRHGAFVNSVHWCSSLGKLSYKRRLRFVFHEKCDYNMIAKDYRNYLIETNRLVTLEEKIKKNPKIAKMLGAPVLHHRIFTNIQPASKFYKKSGGNQKLFATFAQRAGQIRKIKELGLEKLYIHTDGWGKLGYDNNHPYILPPCPQAGGWDGLKMLADTCRDLGYIFALHDQYRDFYYTSPVFDAEKAVTRIDGTHPYCSIWDGGEHTFLCASQAPGFVRKTYAELEEHGIDVQGAYLDVFSVMWGDECFHPDHTITRKQSIEYRGQCFDYLNDKGFIMSSEEPAMQLLNKIALVHHGPYTLRPQEDGSAVGIPVPLGSLVFHDCILIPWNWQNNWGIPKGENGLLHCALNAGLPYFHPFNEDETQLLSDEKIKKEIEEIRPLTALQAKLYNKEMIRHEFVGSFKCQKAVYSDGTTVTVDFDNNTYEIRG</sequence>
<accession>A0A9D1RF02</accession>
<name>A0A9D1RF02_9FIRM</name>
<comment type="caution">
    <text evidence="1">The sequence shown here is derived from an EMBL/GenBank/DDBJ whole genome shotgun (WGS) entry which is preliminary data.</text>
</comment>
<dbReference type="InterPro" id="IPR043751">
    <property type="entry name" value="DUF5696"/>
</dbReference>
<dbReference type="EMBL" id="DXGE01000034">
    <property type="protein sequence ID" value="HIW86372.1"/>
    <property type="molecule type" value="Genomic_DNA"/>
</dbReference>
<evidence type="ECO:0000313" key="2">
    <source>
        <dbReference type="Proteomes" id="UP000824205"/>
    </source>
</evidence>
<protein>
    <recommendedName>
        <fullName evidence="3">Endo-alpha-N-acetylgalactosaminidase glycoside hydrolase</fullName>
    </recommendedName>
</protein>
<dbReference type="Proteomes" id="UP000824205">
    <property type="component" value="Unassembled WGS sequence"/>
</dbReference>
<evidence type="ECO:0000313" key="1">
    <source>
        <dbReference type="EMBL" id="HIW86372.1"/>
    </source>
</evidence>
<dbReference type="Gene3D" id="3.20.20.80">
    <property type="entry name" value="Glycosidases"/>
    <property type="match status" value="1"/>
</dbReference>
<gene>
    <name evidence="1" type="ORF">IAA48_07750</name>
</gene>
<reference evidence="1" key="2">
    <citation type="submission" date="2021-04" db="EMBL/GenBank/DDBJ databases">
        <authorList>
            <person name="Gilroy R."/>
        </authorList>
    </citation>
    <scope>NUCLEOTIDE SEQUENCE</scope>
    <source>
        <strain evidence="1">421</strain>
    </source>
</reference>
<reference evidence="1" key="1">
    <citation type="journal article" date="2021" name="PeerJ">
        <title>Extensive microbial diversity within the chicken gut microbiome revealed by metagenomics and culture.</title>
        <authorList>
            <person name="Gilroy R."/>
            <person name="Ravi A."/>
            <person name="Getino M."/>
            <person name="Pursley I."/>
            <person name="Horton D.L."/>
            <person name="Alikhan N.F."/>
            <person name="Baker D."/>
            <person name="Gharbi K."/>
            <person name="Hall N."/>
            <person name="Watson M."/>
            <person name="Adriaenssens E.M."/>
            <person name="Foster-Nyarko E."/>
            <person name="Jarju S."/>
            <person name="Secka A."/>
            <person name="Antonio M."/>
            <person name="Oren A."/>
            <person name="Chaudhuri R.R."/>
            <person name="La Ragione R."/>
            <person name="Hildebrand F."/>
            <person name="Pallen M.J."/>
        </authorList>
    </citation>
    <scope>NUCLEOTIDE SEQUENCE</scope>
    <source>
        <strain evidence="1">421</strain>
    </source>
</reference>
<dbReference type="Pfam" id="PF18952">
    <property type="entry name" value="DUF5696"/>
    <property type="match status" value="1"/>
</dbReference>